<dbReference type="HAMAP" id="MF_01401">
    <property type="entry name" value="MsrA"/>
    <property type="match status" value="1"/>
</dbReference>
<dbReference type="PANTHER" id="PTHR43774">
    <property type="entry name" value="PEPTIDE METHIONINE SULFOXIDE REDUCTASE"/>
    <property type="match status" value="1"/>
</dbReference>
<gene>
    <name evidence="4" type="primary">msrA</name>
    <name evidence="7" type="ORF">AWE51_07010</name>
</gene>
<evidence type="ECO:0000256" key="5">
    <source>
        <dbReference type="SAM" id="SignalP"/>
    </source>
</evidence>
<feature type="chain" id="PRO_5007841726" description="Peptide methionine sulfoxide reductase MsrA" evidence="5">
    <location>
        <begin position="23"/>
        <end position="221"/>
    </location>
</feature>
<dbReference type="OrthoDB" id="4174719at2"/>
<dbReference type="PROSITE" id="PS51257">
    <property type="entry name" value="PROKAR_LIPOPROTEIN"/>
    <property type="match status" value="1"/>
</dbReference>
<evidence type="ECO:0000313" key="7">
    <source>
        <dbReference type="EMBL" id="KZS40693.1"/>
    </source>
</evidence>
<reference evidence="7 8" key="1">
    <citation type="submission" date="2016-01" db="EMBL/GenBank/DDBJ databases">
        <title>The draft genome sequence of Aquimarina sp. RZW4-3-2.</title>
        <authorList>
            <person name="Wang Y."/>
        </authorList>
    </citation>
    <scope>NUCLEOTIDE SEQUENCE [LARGE SCALE GENOMIC DNA]</scope>
    <source>
        <strain evidence="7 8">RZW4-3-2</strain>
    </source>
</reference>
<comment type="similarity">
    <text evidence="4">Belongs to the MsrA Met sulfoxide reductase family.</text>
</comment>
<keyword evidence="5" id="KW-0732">Signal</keyword>
<evidence type="ECO:0000256" key="4">
    <source>
        <dbReference type="HAMAP-Rule" id="MF_01401"/>
    </source>
</evidence>
<dbReference type="Proteomes" id="UP000076715">
    <property type="component" value="Unassembled WGS sequence"/>
</dbReference>
<dbReference type="GO" id="GO:0033744">
    <property type="term" value="F:L-methionine:thioredoxin-disulfide S-oxidoreductase activity"/>
    <property type="evidence" value="ECO:0007669"/>
    <property type="project" value="RHEA"/>
</dbReference>
<name>A0A163AP62_9FLAO</name>
<dbReference type="AlphaFoldDB" id="A0A163AP62"/>
<dbReference type="GO" id="GO:0008113">
    <property type="term" value="F:peptide-methionine (S)-S-oxide reductase activity"/>
    <property type="evidence" value="ECO:0007669"/>
    <property type="project" value="UniProtKB-UniRule"/>
</dbReference>
<evidence type="ECO:0000259" key="6">
    <source>
        <dbReference type="Pfam" id="PF01625"/>
    </source>
</evidence>
<dbReference type="SUPFAM" id="SSF55068">
    <property type="entry name" value="Peptide methionine sulfoxide reductase"/>
    <property type="match status" value="1"/>
</dbReference>
<dbReference type="InterPro" id="IPR002569">
    <property type="entry name" value="Met_Sox_Rdtase_MsrA_dom"/>
</dbReference>
<organism evidence="7 8">
    <name type="scientific">Aquimarina aggregata</name>
    <dbReference type="NCBI Taxonomy" id="1642818"/>
    <lineage>
        <taxon>Bacteria</taxon>
        <taxon>Pseudomonadati</taxon>
        <taxon>Bacteroidota</taxon>
        <taxon>Flavobacteriia</taxon>
        <taxon>Flavobacteriales</taxon>
        <taxon>Flavobacteriaceae</taxon>
        <taxon>Aquimarina</taxon>
    </lineage>
</organism>
<accession>A0A163AP62</accession>
<evidence type="ECO:0000256" key="2">
    <source>
        <dbReference type="ARBA" id="ARBA00047806"/>
    </source>
</evidence>
<evidence type="ECO:0000256" key="1">
    <source>
        <dbReference type="ARBA" id="ARBA00023002"/>
    </source>
</evidence>
<dbReference type="RefSeq" id="WP_066314411.1">
    <property type="nucleotide sequence ID" value="NZ_LQRT01000013.1"/>
</dbReference>
<dbReference type="STRING" id="1642818.AWE51_07010"/>
<dbReference type="Gene3D" id="3.30.1060.10">
    <property type="entry name" value="Peptide methionine sulphoxide reductase MsrA"/>
    <property type="match status" value="1"/>
</dbReference>
<dbReference type="InterPro" id="IPR036509">
    <property type="entry name" value="Met_Sox_Rdtase_MsrA_sf"/>
</dbReference>
<feature type="active site" evidence="4">
    <location>
        <position position="55"/>
    </location>
</feature>
<comment type="catalytic activity">
    <reaction evidence="3 4">
        <text>[thioredoxin]-disulfide + L-methionine + H2O = L-methionine (S)-S-oxide + [thioredoxin]-dithiol</text>
        <dbReference type="Rhea" id="RHEA:19993"/>
        <dbReference type="Rhea" id="RHEA-COMP:10698"/>
        <dbReference type="Rhea" id="RHEA-COMP:10700"/>
        <dbReference type="ChEBI" id="CHEBI:15377"/>
        <dbReference type="ChEBI" id="CHEBI:29950"/>
        <dbReference type="ChEBI" id="CHEBI:50058"/>
        <dbReference type="ChEBI" id="CHEBI:57844"/>
        <dbReference type="ChEBI" id="CHEBI:58772"/>
        <dbReference type="EC" id="1.8.4.11"/>
    </reaction>
</comment>
<keyword evidence="1 4" id="KW-0560">Oxidoreductase</keyword>
<evidence type="ECO:0000313" key="8">
    <source>
        <dbReference type="Proteomes" id="UP000076715"/>
    </source>
</evidence>
<keyword evidence="8" id="KW-1185">Reference proteome</keyword>
<comment type="caution">
    <text evidence="7">The sequence shown here is derived from an EMBL/GenBank/DDBJ whole genome shotgun (WGS) entry which is preliminary data.</text>
</comment>
<evidence type="ECO:0000256" key="3">
    <source>
        <dbReference type="ARBA" id="ARBA00048782"/>
    </source>
</evidence>
<dbReference type="PANTHER" id="PTHR43774:SF1">
    <property type="entry name" value="PEPTIDE METHIONINE SULFOXIDE REDUCTASE MSRA 2"/>
    <property type="match status" value="1"/>
</dbReference>
<proteinExistence type="inferred from homology"/>
<feature type="signal peptide" evidence="5">
    <location>
        <begin position="1"/>
        <end position="22"/>
    </location>
</feature>
<dbReference type="EMBL" id="LQRT01000013">
    <property type="protein sequence ID" value="KZS40693.1"/>
    <property type="molecule type" value="Genomic_DNA"/>
</dbReference>
<sequence length="221" mass="25023">MKKIAYIILTAAFILTSCQSNSQSATNKNNNTQNIEPVQVESTDGLERAYFASGCFWCVEAVYESVKGVKESISGYSGGHTQNPTYQSSNTGRTGHAEAVEIIYDPKIISFATLVDVYFGSQNPTQINGQGPDHGSQYRSIIFYQNEDQKKVIEEKKTALAKKLNRRIAAEILPFQKFWKGEGYHQDYEKRNPGNPYIRNVSIPRLLKFQKNFPELIKEKH</sequence>
<comment type="catalytic activity">
    <reaction evidence="2 4">
        <text>L-methionyl-[protein] + [thioredoxin]-disulfide + H2O = L-methionyl-(S)-S-oxide-[protein] + [thioredoxin]-dithiol</text>
        <dbReference type="Rhea" id="RHEA:14217"/>
        <dbReference type="Rhea" id="RHEA-COMP:10698"/>
        <dbReference type="Rhea" id="RHEA-COMP:10700"/>
        <dbReference type="Rhea" id="RHEA-COMP:12313"/>
        <dbReference type="Rhea" id="RHEA-COMP:12315"/>
        <dbReference type="ChEBI" id="CHEBI:15377"/>
        <dbReference type="ChEBI" id="CHEBI:16044"/>
        <dbReference type="ChEBI" id="CHEBI:29950"/>
        <dbReference type="ChEBI" id="CHEBI:44120"/>
        <dbReference type="ChEBI" id="CHEBI:50058"/>
        <dbReference type="EC" id="1.8.4.11"/>
    </reaction>
</comment>
<feature type="domain" description="Peptide methionine sulphoxide reductase MsrA" evidence="6">
    <location>
        <begin position="49"/>
        <end position="197"/>
    </location>
</feature>
<dbReference type="Pfam" id="PF01625">
    <property type="entry name" value="PMSR"/>
    <property type="match status" value="1"/>
</dbReference>
<dbReference type="EC" id="1.8.4.11" evidence="4"/>
<dbReference type="NCBIfam" id="TIGR00401">
    <property type="entry name" value="msrA"/>
    <property type="match status" value="1"/>
</dbReference>
<comment type="function">
    <text evidence="4">Has an important function as a repair enzyme for proteins that have been inactivated by oxidation. Catalyzes the reversible oxidation-reduction of methionine sulfoxide in proteins to methionine.</text>
</comment>
<protein>
    <recommendedName>
        <fullName evidence="4">Peptide methionine sulfoxide reductase MsrA</fullName>
        <shortName evidence="4">Protein-methionine-S-oxide reductase</shortName>
        <ecNumber evidence="4">1.8.4.11</ecNumber>
    </recommendedName>
    <alternativeName>
        <fullName evidence="4">Peptide-methionine (S)-S-oxide reductase</fullName>
        <shortName evidence="4">Peptide Met(O) reductase</shortName>
    </alternativeName>
</protein>